<dbReference type="Pfam" id="PF00582">
    <property type="entry name" value="Usp"/>
    <property type="match status" value="2"/>
</dbReference>
<dbReference type="RefSeq" id="WP_016895599.1">
    <property type="nucleotide sequence ID" value="NZ_CP014952.1"/>
</dbReference>
<gene>
    <name evidence="3" type="ORF">ERS075579_00797</name>
</gene>
<comment type="similarity">
    <text evidence="1">Belongs to the universal stress protein A family.</text>
</comment>
<sequence>MSASGLTKAGIVVGVDGSGASDAAVRWSAHESVTRREPLIMIAAFDIESTHVHDDQRRERIYQWREREAQLALEKAQGIAQSVTDGGPVAVHCRVEFGHPAQVLIDATRNASMLVVGCRGLRLLDRMLLGSVSTAVLHHATCPVAVIHNENAVDSGAPVLLGVDGTPASEKATAIAFDEASRRNAPLVAVHAWTASHYFFEPELDLDATENEERQTLAERLAGWHEQYPEVKVERRVVCDDAAHHLIEESAQAQLVVVGSHGRGGFAGMLLGSVSLAVAQAARVPVIVARAP</sequence>
<evidence type="ECO:0000259" key="2">
    <source>
        <dbReference type="Pfam" id="PF00582"/>
    </source>
</evidence>
<reference evidence="3 4" key="1">
    <citation type="submission" date="2015-03" db="EMBL/GenBank/DDBJ databases">
        <authorList>
            <person name="Murphy D."/>
        </authorList>
    </citation>
    <scope>NUCLEOTIDE SEQUENCE [LARGE SCALE GENOMIC DNA]</scope>
    <source>
        <strain evidence="3 4">PAP088</strain>
    </source>
</reference>
<dbReference type="InterPro" id="IPR014729">
    <property type="entry name" value="Rossmann-like_a/b/a_fold"/>
</dbReference>
<accession>A0A0U0ZJU0</accession>
<dbReference type="PRINTS" id="PR01438">
    <property type="entry name" value="UNVRSLSTRESS"/>
</dbReference>
<dbReference type="InterPro" id="IPR006015">
    <property type="entry name" value="Universal_stress_UspA"/>
</dbReference>
<dbReference type="PANTHER" id="PTHR46268">
    <property type="entry name" value="STRESS RESPONSE PROTEIN NHAX"/>
    <property type="match status" value="1"/>
</dbReference>
<dbReference type="AlphaFoldDB" id="A0A0U0ZJU0"/>
<dbReference type="Proteomes" id="UP000045782">
    <property type="component" value="Unassembled WGS sequence"/>
</dbReference>
<dbReference type="Gene3D" id="3.40.50.620">
    <property type="entry name" value="HUPs"/>
    <property type="match status" value="2"/>
</dbReference>
<dbReference type="InterPro" id="IPR006016">
    <property type="entry name" value="UspA"/>
</dbReference>
<protein>
    <submittedName>
        <fullName evidence="3">Universal stress protein</fullName>
    </submittedName>
</protein>
<organism evidence="3 4">
    <name type="scientific">Mycobacteroides abscessus</name>
    <dbReference type="NCBI Taxonomy" id="36809"/>
    <lineage>
        <taxon>Bacteria</taxon>
        <taxon>Bacillati</taxon>
        <taxon>Actinomycetota</taxon>
        <taxon>Actinomycetes</taxon>
        <taxon>Mycobacteriales</taxon>
        <taxon>Mycobacteriaceae</taxon>
        <taxon>Mycobacteroides</taxon>
    </lineage>
</organism>
<dbReference type="PANTHER" id="PTHR46268:SF6">
    <property type="entry name" value="UNIVERSAL STRESS PROTEIN UP12"/>
    <property type="match status" value="1"/>
</dbReference>
<name>A0A0U0ZJU0_9MYCO</name>
<feature type="domain" description="UspA" evidence="2">
    <location>
        <begin position="159"/>
        <end position="290"/>
    </location>
</feature>
<proteinExistence type="inferred from homology"/>
<dbReference type="SUPFAM" id="SSF52402">
    <property type="entry name" value="Adenine nucleotide alpha hydrolases-like"/>
    <property type="match status" value="2"/>
</dbReference>
<dbReference type="EMBL" id="CSWP01000001">
    <property type="protein sequence ID" value="CPV36553.1"/>
    <property type="molecule type" value="Genomic_DNA"/>
</dbReference>
<evidence type="ECO:0000313" key="4">
    <source>
        <dbReference type="Proteomes" id="UP000045782"/>
    </source>
</evidence>
<feature type="domain" description="UspA" evidence="2">
    <location>
        <begin position="11"/>
        <end position="148"/>
    </location>
</feature>
<evidence type="ECO:0000256" key="1">
    <source>
        <dbReference type="ARBA" id="ARBA00008791"/>
    </source>
</evidence>
<evidence type="ECO:0000313" key="3">
    <source>
        <dbReference type="EMBL" id="CPV36553.1"/>
    </source>
</evidence>